<dbReference type="PRINTS" id="PR00320">
    <property type="entry name" value="GPROTEINBRPT"/>
</dbReference>
<reference evidence="4 5" key="1">
    <citation type="journal article" date="2024" name="Plant Biotechnol. J.">
        <title>Dendrobium thyrsiflorum genome and its molecular insights into genes involved in important horticultural traits.</title>
        <authorList>
            <person name="Chen B."/>
            <person name="Wang J.Y."/>
            <person name="Zheng P.J."/>
            <person name="Li K.L."/>
            <person name="Liang Y.M."/>
            <person name="Chen X.F."/>
            <person name="Zhang C."/>
            <person name="Zhao X."/>
            <person name="He X."/>
            <person name="Zhang G.Q."/>
            <person name="Liu Z.J."/>
            <person name="Xu Q."/>
        </authorList>
    </citation>
    <scope>NUCLEOTIDE SEQUENCE [LARGE SCALE GENOMIC DNA]</scope>
    <source>
        <strain evidence="4">GZMU011</strain>
    </source>
</reference>
<feature type="repeat" description="WD" evidence="3">
    <location>
        <begin position="333"/>
        <end position="371"/>
    </location>
</feature>
<evidence type="ECO:0000256" key="2">
    <source>
        <dbReference type="ARBA" id="ARBA00022737"/>
    </source>
</evidence>
<dbReference type="SMART" id="SM00320">
    <property type="entry name" value="WD40"/>
    <property type="match status" value="5"/>
</dbReference>
<dbReference type="InterPro" id="IPR001680">
    <property type="entry name" value="WD40_rpt"/>
</dbReference>
<dbReference type="PROSITE" id="PS50082">
    <property type="entry name" value="WD_REPEATS_2"/>
    <property type="match status" value="2"/>
</dbReference>
<sequence>MSGKRPPPDPIAVLRGHRSSVMDACFHPSRPLLFTGATDGELRVWDTVQHRTLSSTWAHSGAAGVYCVATSASLGNRVVSQGRDGTCKCWDIEEGGLSRKPLISFRTSAYHFCKLSLVKSLTCVAPTCQTSRYEPAFDGAEPEINCDLQESVNRFCREESVQGSAGEANQVELWDLNEAKRIMCLPHISSSGFVGNSANQRGLCMAVQAFVPSESQGFLNVVSGYEDGSMLLWDTRKSDAPLCNVKYHSEAVLSVAVDAFCNGGMSGSADNKIIIFILDHRTGSFSVKKEITLDRAGISGTSVRADCKIAATAGWDHRVRVYNYRKGSPLAVLKYHSASCNAVAFSPNSKLMVSCSEDTSAALWELYPPQA</sequence>
<keyword evidence="1 3" id="KW-0853">WD repeat</keyword>
<comment type="caution">
    <text evidence="4">The sequence shown here is derived from an EMBL/GenBank/DDBJ whole genome shotgun (WGS) entry which is preliminary data.</text>
</comment>
<dbReference type="Pfam" id="PF00400">
    <property type="entry name" value="WD40"/>
    <property type="match status" value="3"/>
</dbReference>
<dbReference type="AlphaFoldDB" id="A0ABD0TZJ2"/>
<proteinExistence type="predicted"/>
<accession>A0ABD0TZJ2</accession>
<dbReference type="InterPro" id="IPR015943">
    <property type="entry name" value="WD40/YVTN_repeat-like_dom_sf"/>
</dbReference>
<dbReference type="SUPFAM" id="SSF50978">
    <property type="entry name" value="WD40 repeat-like"/>
    <property type="match status" value="1"/>
</dbReference>
<name>A0ABD0TZJ2_DENTH</name>
<dbReference type="Gene3D" id="2.130.10.10">
    <property type="entry name" value="YVTN repeat-like/Quinoprotein amine dehydrogenase"/>
    <property type="match status" value="3"/>
</dbReference>
<organism evidence="4 5">
    <name type="scientific">Dendrobium thyrsiflorum</name>
    <name type="common">Pinecone-like raceme dendrobium</name>
    <name type="synonym">Orchid</name>
    <dbReference type="NCBI Taxonomy" id="117978"/>
    <lineage>
        <taxon>Eukaryota</taxon>
        <taxon>Viridiplantae</taxon>
        <taxon>Streptophyta</taxon>
        <taxon>Embryophyta</taxon>
        <taxon>Tracheophyta</taxon>
        <taxon>Spermatophyta</taxon>
        <taxon>Magnoliopsida</taxon>
        <taxon>Liliopsida</taxon>
        <taxon>Asparagales</taxon>
        <taxon>Orchidaceae</taxon>
        <taxon>Epidendroideae</taxon>
        <taxon>Malaxideae</taxon>
        <taxon>Dendrobiinae</taxon>
        <taxon>Dendrobium</taxon>
    </lineage>
</organism>
<feature type="repeat" description="WD" evidence="3">
    <location>
        <begin position="14"/>
        <end position="55"/>
    </location>
</feature>
<dbReference type="PROSITE" id="PS50294">
    <property type="entry name" value="WD_REPEATS_REGION"/>
    <property type="match status" value="2"/>
</dbReference>
<protein>
    <submittedName>
        <fullName evidence="4">Uncharacterized protein</fullName>
    </submittedName>
</protein>
<dbReference type="InterPro" id="IPR020472">
    <property type="entry name" value="WD40_PAC1"/>
</dbReference>
<dbReference type="PANTHER" id="PTHR19854">
    <property type="entry name" value="TRANSDUCIN BETA-LIKE 3"/>
    <property type="match status" value="1"/>
</dbReference>
<dbReference type="PANTHER" id="PTHR19854:SF1">
    <property type="entry name" value="GUANINE NUCLEOTIDE-BINDING PROTEIN SUBUNIT BETA-LIKE PROTEIN 1"/>
    <property type="match status" value="1"/>
</dbReference>
<dbReference type="InterPro" id="IPR019775">
    <property type="entry name" value="WD40_repeat_CS"/>
</dbReference>
<dbReference type="InterPro" id="IPR036322">
    <property type="entry name" value="WD40_repeat_dom_sf"/>
</dbReference>
<evidence type="ECO:0000256" key="3">
    <source>
        <dbReference type="PROSITE-ProRule" id="PRU00221"/>
    </source>
</evidence>
<evidence type="ECO:0000313" key="5">
    <source>
        <dbReference type="Proteomes" id="UP001552299"/>
    </source>
</evidence>
<evidence type="ECO:0000256" key="1">
    <source>
        <dbReference type="ARBA" id="ARBA00022574"/>
    </source>
</evidence>
<evidence type="ECO:0000313" key="4">
    <source>
        <dbReference type="EMBL" id="KAL0904948.1"/>
    </source>
</evidence>
<keyword evidence="5" id="KW-1185">Reference proteome</keyword>
<dbReference type="Proteomes" id="UP001552299">
    <property type="component" value="Unassembled WGS sequence"/>
</dbReference>
<dbReference type="PROSITE" id="PS00678">
    <property type="entry name" value="WD_REPEATS_1"/>
    <property type="match status" value="1"/>
</dbReference>
<keyword evidence="2" id="KW-0677">Repeat</keyword>
<gene>
    <name evidence="4" type="ORF">M5K25_027113</name>
</gene>
<dbReference type="EMBL" id="JANQDX010000019">
    <property type="protein sequence ID" value="KAL0904948.1"/>
    <property type="molecule type" value="Genomic_DNA"/>
</dbReference>